<protein>
    <submittedName>
        <fullName evidence="1">Type II toxin-antitoxin system Phd/YefM family antitoxin</fullName>
    </submittedName>
</protein>
<organism evidence="1 2">
    <name type="scientific">Tardiphaga alba</name>
    <dbReference type="NCBI Taxonomy" id="340268"/>
    <lineage>
        <taxon>Bacteria</taxon>
        <taxon>Pseudomonadati</taxon>
        <taxon>Pseudomonadota</taxon>
        <taxon>Alphaproteobacteria</taxon>
        <taxon>Hyphomicrobiales</taxon>
        <taxon>Nitrobacteraceae</taxon>
        <taxon>Tardiphaga</taxon>
    </lineage>
</organism>
<keyword evidence="2" id="KW-1185">Reference proteome</keyword>
<evidence type="ECO:0000313" key="1">
    <source>
        <dbReference type="EMBL" id="QUS39240.1"/>
    </source>
</evidence>
<evidence type="ECO:0000313" key="2">
    <source>
        <dbReference type="Proteomes" id="UP000682843"/>
    </source>
</evidence>
<dbReference type="Proteomes" id="UP000682843">
    <property type="component" value="Chromosome"/>
</dbReference>
<name>A0ABX8AAA3_9BRAD</name>
<gene>
    <name evidence="1" type="ORF">RPMA_10615</name>
</gene>
<proteinExistence type="predicted"/>
<dbReference type="Gene3D" id="3.40.1620.10">
    <property type="entry name" value="YefM-like domain"/>
    <property type="match status" value="1"/>
</dbReference>
<sequence length="92" mass="10209">MTKHVAISGEDSQLAQMVAEMETTGDEVIITRDGVAVARLVPEQRSVVNGELTPEQIEKRKQAIANLQKMARELKVGATHDEIKGWINEGRR</sequence>
<accession>A0ABX8AAA3</accession>
<reference evidence="1 2" key="1">
    <citation type="submission" date="2019-02" db="EMBL/GenBank/DDBJ databases">
        <title>Emended description of the genus Rhodopseudomonas and description of Rhodopseudomonas albus sp. nov., a non-phototrophic, heavy-metal-tolerant bacterium isolated from garden soil.</title>
        <authorList>
            <person name="Bao Z."/>
            <person name="Cao W.W."/>
            <person name="Sato Y."/>
            <person name="Nishizawa T."/>
            <person name="Zhao J."/>
            <person name="Guo Y."/>
            <person name="Ohta H."/>
        </authorList>
    </citation>
    <scope>NUCLEOTIDE SEQUENCE [LARGE SCALE GENOMIC DNA]</scope>
    <source>
        <strain evidence="1 2">SK50-23</strain>
    </source>
</reference>
<dbReference type="EMBL" id="CP036498">
    <property type="protein sequence ID" value="QUS39240.1"/>
    <property type="molecule type" value="Genomic_DNA"/>
</dbReference>
<dbReference type="RefSeq" id="WP_211912783.1">
    <property type="nucleotide sequence ID" value="NZ_CP036498.1"/>
</dbReference>